<comment type="catalytic activity">
    <reaction evidence="1 8">
        <text>Hydrolysis of terminal non-reducing beta-D-galactose residues in beta-D-galactosides.</text>
        <dbReference type="EC" id="3.2.1.23"/>
    </reaction>
</comment>
<dbReference type="RefSeq" id="WP_217792457.1">
    <property type="nucleotide sequence ID" value="NZ_JAHSPG010000013.1"/>
</dbReference>
<feature type="domain" description="Beta-galactosidase trimerisation" evidence="10">
    <location>
        <begin position="446"/>
        <end position="645"/>
    </location>
</feature>
<feature type="domain" description="Glycoside hydrolase family 42 N-terminal" evidence="9">
    <location>
        <begin position="50"/>
        <end position="426"/>
    </location>
</feature>
<dbReference type="PIRSF" id="PIRSF001084">
    <property type="entry name" value="B-galactosidase"/>
    <property type="match status" value="1"/>
</dbReference>
<feature type="domain" description="Beta-galactosidase C-terminal" evidence="11">
    <location>
        <begin position="665"/>
        <end position="705"/>
    </location>
</feature>
<dbReference type="CDD" id="cd03143">
    <property type="entry name" value="A4_beta-galactosidase_middle_domain"/>
    <property type="match status" value="1"/>
</dbReference>
<evidence type="ECO:0000256" key="4">
    <source>
        <dbReference type="ARBA" id="ARBA00022723"/>
    </source>
</evidence>
<dbReference type="GO" id="GO:0009341">
    <property type="term" value="C:beta-galactosidase complex"/>
    <property type="evidence" value="ECO:0007669"/>
    <property type="project" value="InterPro"/>
</dbReference>
<dbReference type="AlphaFoldDB" id="A0A9E2S8Z8"/>
<sequence>MKTEDKKRSFMIRVALLVVVFFMLLLPGRSQEKPNTFFPDSSLVTTGIYYYPEHWPESQWERDIKKMSEMGFEFVHLAEFAWFKMEPEEDKFNFAWLDKVVSLCAKYKLKVLMCTPSATTPTWMRIHYPETFIMDGHYIRAENGTRGLGSIVNKKYRQSVHRIVTEMAKRYGKNENITGWQIDNEPGAIPDYSPASQDAFRTWLKNKYHTIDALNAAWGAAFWSQWFNNFSQVIIPNTNLVGWWGNNPHALLDFKRYAADAQAEFLDYQAATLRAFISKHQYITTNYTAVSTGSDVMRTKNLDFATYTAYPNGGSDNIGNQGFRLGNSKVILFAADYFKSLSGISGVMEIQPGPVNWGSYNPLLLPGTVRMWLYHTFAAGGKIACSYRYRQINYSTEQYHAGIMLTDGVTPSQGGEEYVRFMKEIRGLRKQFKPGAKMPEELKARSTAIVWNLENYWSIDRQKQTYQWDTWNYPVKFVEIAKSLGAPVDIVPETADLSKFKFVIVPAYEMADTALIKKWSDYVANGGHLIITCRTATKNRSGHFWEGAMADPITSLIGARLKATDMLSYSAQGDIVMNTTHYSWNNWADLLVPGENTETVAVYDNQFYKGTAAVVKRNLGRGTVTYIGVNTDDSKLEKDVLRDAFKAANASAANYPDGIYVYWRDGFYVAVNYSSENYTMSIPASAKILIGDKTMKPAGVLVWSE</sequence>
<evidence type="ECO:0000256" key="2">
    <source>
        <dbReference type="ARBA" id="ARBA00005940"/>
    </source>
</evidence>
<keyword evidence="5 8" id="KW-0378">Hydrolase</keyword>
<name>A0A9E2S8Z8_9BACT</name>
<proteinExistence type="inferred from homology"/>
<dbReference type="GO" id="GO:0006012">
    <property type="term" value="P:galactose metabolic process"/>
    <property type="evidence" value="ECO:0007669"/>
    <property type="project" value="InterPro"/>
</dbReference>
<dbReference type="InterPro" id="IPR013739">
    <property type="entry name" value="Beta_galactosidase_C"/>
</dbReference>
<dbReference type="PANTHER" id="PTHR36447:SF2">
    <property type="entry name" value="BETA-GALACTOSIDASE YESZ"/>
    <property type="match status" value="1"/>
</dbReference>
<keyword evidence="4" id="KW-0479">Metal-binding</keyword>
<comment type="caution">
    <text evidence="12">The sequence shown here is derived from an EMBL/GenBank/DDBJ whole genome shotgun (WGS) entry which is preliminary data.</text>
</comment>
<dbReference type="GO" id="GO:0046872">
    <property type="term" value="F:metal ion binding"/>
    <property type="evidence" value="ECO:0007669"/>
    <property type="project" value="UniProtKB-KW"/>
</dbReference>
<dbReference type="Pfam" id="PF08533">
    <property type="entry name" value="Glyco_hydro_42C"/>
    <property type="match status" value="1"/>
</dbReference>
<reference evidence="12" key="1">
    <citation type="submission" date="2021-06" db="EMBL/GenBank/DDBJ databases">
        <authorList>
            <person name="Huq M.A."/>
        </authorList>
    </citation>
    <scope>NUCLEOTIDE SEQUENCE</scope>
    <source>
        <strain evidence="12">MAH-26</strain>
    </source>
</reference>
<accession>A0A9E2S8Z8</accession>
<evidence type="ECO:0000256" key="1">
    <source>
        <dbReference type="ARBA" id="ARBA00001412"/>
    </source>
</evidence>
<evidence type="ECO:0000313" key="13">
    <source>
        <dbReference type="Proteomes" id="UP000812270"/>
    </source>
</evidence>
<organism evidence="12 13">
    <name type="scientific">Pinibacter aurantiacus</name>
    <dbReference type="NCBI Taxonomy" id="2851599"/>
    <lineage>
        <taxon>Bacteria</taxon>
        <taxon>Pseudomonadati</taxon>
        <taxon>Bacteroidota</taxon>
        <taxon>Chitinophagia</taxon>
        <taxon>Chitinophagales</taxon>
        <taxon>Chitinophagaceae</taxon>
        <taxon>Pinibacter</taxon>
    </lineage>
</organism>
<dbReference type="EMBL" id="JAHSPG010000013">
    <property type="protein sequence ID" value="MBV4358733.1"/>
    <property type="molecule type" value="Genomic_DNA"/>
</dbReference>
<dbReference type="EC" id="3.2.1.23" evidence="3 8"/>
<evidence type="ECO:0000259" key="11">
    <source>
        <dbReference type="Pfam" id="PF08533"/>
    </source>
</evidence>
<dbReference type="InterPro" id="IPR003476">
    <property type="entry name" value="Glyco_hydro_42"/>
</dbReference>
<evidence type="ECO:0000256" key="3">
    <source>
        <dbReference type="ARBA" id="ARBA00012756"/>
    </source>
</evidence>
<keyword evidence="6" id="KW-0862">Zinc</keyword>
<evidence type="ECO:0000259" key="10">
    <source>
        <dbReference type="Pfam" id="PF08532"/>
    </source>
</evidence>
<dbReference type="Pfam" id="PF08532">
    <property type="entry name" value="Glyco_hydro_42M"/>
    <property type="match status" value="1"/>
</dbReference>
<gene>
    <name evidence="12" type="ORF">KTO63_16330</name>
</gene>
<evidence type="ECO:0000256" key="6">
    <source>
        <dbReference type="ARBA" id="ARBA00022833"/>
    </source>
</evidence>
<keyword evidence="7 8" id="KW-0326">Glycosidase</keyword>
<evidence type="ECO:0000259" key="9">
    <source>
        <dbReference type="Pfam" id="PF02449"/>
    </source>
</evidence>
<evidence type="ECO:0000256" key="5">
    <source>
        <dbReference type="ARBA" id="ARBA00022801"/>
    </source>
</evidence>
<dbReference type="PANTHER" id="PTHR36447">
    <property type="entry name" value="BETA-GALACTOSIDASE GANA"/>
    <property type="match status" value="1"/>
</dbReference>
<keyword evidence="13" id="KW-1185">Reference proteome</keyword>
<comment type="similarity">
    <text evidence="2 8">Belongs to the glycosyl hydrolase 42 family.</text>
</comment>
<evidence type="ECO:0000256" key="8">
    <source>
        <dbReference type="PIRNR" id="PIRNR001084"/>
    </source>
</evidence>
<dbReference type="Pfam" id="PF02449">
    <property type="entry name" value="Glyco_hydro_42"/>
    <property type="match status" value="1"/>
</dbReference>
<evidence type="ECO:0000313" key="12">
    <source>
        <dbReference type="EMBL" id="MBV4358733.1"/>
    </source>
</evidence>
<dbReference type="Proteomes" id="UP000812270">
    <property type="component" value="Unassembled WGS sequence"/>
</dbReference>
<dbReference type="GO" id="GO:0004565">
    <property type="term" value="F:beta-galactosidase activity"/>
    <property type="evidence" value="ECO:0007669"/>
    <property type="project" value="UniProtKB-EC"/>
</dbReference>
<dbReference type="InterPro" id="IPR013529">
    <property type="entry name" value="Glyco_hydro_42_N"/>
</dbReference>
<dbReference type="InterPro" id="IPR013738">
    <property type="entry name" value="Beta_galactosidase_Trimer"/>
</dbReference>
<evidence type="ECO:0000256" key="7">
    <source>
        <dbReference type="ARBA" id="ARBA00023295"/>
    </source>
</evidence>
<protein>
    <recommendedName>
        <fullName evidence="3 8">Beta-galactosidase</fullName>
        <shortName evidence="8">Beta-gal</shortName>
        <ecNumber evidence="3 8">3.2.1.23</ecNumber>
    </recommendedName>
</protein>